<feature type="region of interest" description="Disordered" evidence="1">
    <location>
        <begin position="654"/>
        <end position="680"/>
    </location>
</feature>
<evidence type="ECO:0000259" key="2">
    <source>
        <dbReference type="PROSITE" id="PS50994"/>
    </source>
</evidence>
<evidence type="ECO:0000256" key="1">
    <source>
        <dbReference type="SAM" id="MobiDB-lite"/>
    </source>
</evidence>
<evidence type="ECO:0000313" key="4">
    <source>
        <dbReference type="Proteomes" id="UP000284824"/>
    </source>
</evidence>
<protein>
    <submittedName>
        <fullName evidence="3">Mu transposase-like protein</fullName>
    </submittedName>
</protein>
<dbReference type="EMBL" id="SAUN01000001">
    <property type="protein sequence ID" value="RVX45983.1"/>
    <property type="molecule type" value="Genomic_DNA"/>
</dbReference>
<dbReference type="Gene3D" id="3.30.420.10">
    <property type="entry name" value="Ribonuclease H-like superfamily/Ribonuclease H"/>
    <property type="match status" value="1"/>
</dbReference>
<dbReference type="SUPFAM" id="SSF53098">
    <property type="entry name" value="Ribonuclease H-like"/>
    <property type="match status" value="1"/>
</dbReference>
<feature type="domain" description="Integrase catalytic" evidence="2">
    <location>
        <begin position="261"/>
        <end position="478"/>
    </location>
</feature>
<keyword evidence="4" id="KW-1185">Reference proteome</keyword>
<comment type="caution">
    <text evidence="3">The sequence shown here is derived from an EMBL/GenBank/DDBJ whole genome shotgun (WGS) entry which is preliminary data.</text>
</comment>
<dbReference type="GO" id="GO:0003676">
    <property type="term" value="F:nucleic acid binding"/>
    <property type="evidence" value="ECO:0007669"/>
    <property type="project" value="InterPro"/>
</dbReference>
<dbReference type="Proteomes" id="UP000284824">
    <property type="component" value="Unassembled WGS sequence"/>
</dbReference>
<dbReference type="GO" id="GO:0015074">
    <property type="term" value="P:DNA integration"/>
    <property type="evidence" value="ECO:0007669"/>
    <property type="project" value="InterPro"/>
</dbReference>
<reference evidence="3 4" key="1">
    <citation type="submission" date="2019-01" db="EMBL/GenBank/DDBJ databases">
        <title>Sequencing the genomes of 1000 actinobacteria strains.</title>
        <authorList>
            <person name="Klenk H.-P."/>
        </authorList>
    </citation>
    <scope>NUCLEOTIDE SEQUENCE [LARGE SCALE GENOMIC DNA]</scope>
    <source>
        <strain evidence="3 4">DSM 43925</strain>
    </source>
</reference>
<dbReference type="OrthoDB" id="52928at2"/>
<name>A0A438MK05_9ACTN</name>
<organism evidence="3 4">
    <name type="scientific">Nonomuraea polychroma</name>
    <dbReference type="NCBI Taxonomy" id="46176"/>
    <lineage>
        <taxon>Bacteria</taxon>
        <taxon>Bacillati</taxon>
        <taxon>Actinomycetota</taxon>
        <taxon>Actinomycetes</taxon>
        <taxon>Streptosporangiales</taxon>
        <taxon>Streptosporangiaceae</taxon>
        <taxon>Nonomuraea</taxon>
    </lineage>
</organism>
<proteinExistence type="predicted"/>
<feature type="compositionally biased region" description="Acidic residues" evidence="1">
    <location>
        <begin position="663"/>
        <end position="680"/>
    </location>
</feature>
<dbReference type="InterPro" id="IPR012337">
    <property type="entry name" value="RNaseH-like_sf"/>
</dbReference>
<dbReference type="RefSeq" id="WP_127937820.1">
    <property type="nucleotide sequence ID" value="NZ_SAUN01000001.1"/>
</dbReference>
<dbReference type="InterPro" id="IPR001584">
    <property type="entry name" value="Integrase_cat-core"/>
</dbReference>
<accession>A0A438MK05</accession>
<dbReference type="AlphaFoldDB" id="A0A438MK05"/>
<sequence length="698" mass="78216">MSHGTVRLGIGARLVYDGEAVEVVEFAATGAGNEVVLKDGRGRMLRVSVKELLFSDRATIVPEEAGACSGDVDDVASVVLSRLDRAEQERVAGLVGHVREVRCGYRSGSSELAAPGEPRPEYDPGLPKMTRYAAKARELDVSVRTIKRWVAAVEERGAAGLAPRARGTTILDRLDPRWVETALEVMVEYTDQSKPQRIEVIERTRARLVARFGEGAVDMPGQSKAYEALEALERQHPTFRLSTKRNRDIAGRPREVFGRLRPTRPGEYLLMDTTRLDVFALDPVTLRWINCELTVVMDWYTRCIVGIRLTPVSTKAVDAAAALFQAYRPLPVAAHWPREAVWPEHGIPRSVLIDPTAIDGPMAKAAGPALVPETVVIDHGKIYVSEHLRSVCARMGISIQPVRLRTGRDKGPVERFFKTLREGLLHTLPGYKGLDLFSRGEAPEREAFYYIDELFDRIRQWIAATYHLTPHSSLIDPAVPGLRMSPAQMFEHGMARAGYIEVPRDRFLALEFLETKWRTIQPYGVEIDGRRYNGPGLYLDGRPSPYLGGKWPIQVNPDDIDHAYFRDLDRTWHQLDWEHAASRSFPLSEDALEYGRKLAATKHPYSNDRLAVSELLERWQLGLGMTLAERRIALRAAREQIAFAVEWDKQPPRELVREPADIGGDDDAADAEDFEGGVLGEDAELDEESFYADALEDL</sequence>
<dbReference type="InterPro" id="IPR036397">
    <property type="entry name" value="RNaseH_sf"/>
</dbReference>
<gene>
    <name evidence="3" type="ORF">EDD27_8823</name>
</gene>
<evidence type="ECO:0000313" key="3">
    <source>
        <dbReference type="EMBL" id="RVX45983.1"/>
    </source>
</evidence>
<dbReference type="PROSITE" id="PS50994">
    <property type="entry name" value="INTEGRASE"/>
    <property type="match status" value="1"/>
</dbReference>